<name>Q95S65_DROME</name>
<organism evidence="1">
    <name type="scientific">Drosophila melanogaster</name>
    <name type="common">Fruit fly</name>
    <dbReference type="NCBI Taxonomy" id="7227"/>
    <lineage>
        <taxon>Eukaryota</taxon>
        <taxon>Metazoa</taxon>
        <taxon>Ecdysozoa</taxon>
        <taxon>Arthropoda</taxon>
        <taxon>Hexapoda</taxon>
        <taxon>Insecta</taxon>
        <taxon>Pterygota</taxon>
        <taxon>Neoptera</taxon>
        <taxon>Endopterygota</taxon>
        <taxon>Diptera</taxon>
        <taxon>Brachycera</taxon>
        <taxon>Muscomorpha</taxon>
        <taxon>Ephydroidea</taxon>
        <taxon>Drosophilidae</taxon>
        <taxon>Drosophila</taxon>
        <taxon>Sophophora</taxon>
    </lineage>
</organism>
<dbReference type="AlphaFoldDB" id="Q95S65"/>
<gene>
    <name evidence="1" type="primary">Nop60B</name>
</gene>
<proteinExistence type="evidence at transcript level"/>
<accession>Q95S65</accession>
<evidence type="ECO:0000313" key="1">
    <source>
        <dbReference type="EMBL" id="AAL28485.1"/>
    </source>
</evidence>
<dbReference type="EMBL" id="AY060937">
    <property type="protein sequence ID" value="AAL28485.1"/>
    <property type="molecule type" value="mRNA"/>
</dbReference>
<dbReference type="OrthoDB" id="10250002at2759"/>
<protein>
    <submittedName>
        <fullName evidence="1">GM08026p</fullName>
    </submittedName>
</protein>
<sequence length="38" mass="4461">MWAIYIQYILKPNIYLQIGGTKTKNVLRINIGIKVRMP</sequence>
<reference evidence="1" key="1">
    <citation type="submission" date="2001-10" db="EMBL/GenBank/DDBJ databases">
        <authorList>
            <person name="Stapleton M."/>
            <person name="Brokstein P."/>
            <person name="Hong L."/>
            <person name="Agbayani A."/>
            <person name="Carlson J."/>
            <person name="Champe M."/>
            <person name="Chavez C."/>
            <person name="Dorsett V."/>
            <person name="Farfan D."/>
            <person name="Frise E."/>
            <person name="George R."/>
            <person name="Gonzalez M."/>
            <person name="Guarin H."/>
            <person name="Li P."/>
            <person name="Liao G."/>
            <person name="Miranda A."/>
            <person name="Mungall C.J."/>
            <person name="Nunoo J."/>
            <person name="Pacleb J."/>
            <person name="Paragas V."/>
            <person name="Park S."/>
            <person name="Phouanenavong S."/>
            <person name="Wan K."/>
            <person name="Yu C."/>
            <person name="Lewis S.E."/>
            <person name="Rubin G.M."/>
            <person name="Celniker S."/>
        </authorList>
    </citation>
    <scope>NUCLEOTIDE SEQUENCE</scope>
</reference>